<dbReference type="KEGG" id="pin:Ping_3569"/>
<dbReference type="OrthoDB" id="9802553at2"/>
<keyword evidence="10" id="KW-0969">Cilium</keyword>
<sequence>MSIYNIALSGVSANRTALNITAQNIANANTAGHSRQQAVQSSITRSNDVGAGVEVSSIRRMADQFIISQLRSSNTELGNSSYSASSLGQLEQIVGLDGFNLSAGMDQFFSSISEASVAPESVEFRQQVLSDAQALAQRFKGLSQTLSNQNAQLASDRENNLSMVNGLLDNLAQSSKAIMEVYNVGGNTATLEDNRDQMLNELSQLIKVNVNKEENGELQLSTNNGQPLLINDKAAEFTTTPLPSDPYQAIINATFNGSTFNVSSDLGGELGAIDKTQKKDLAALHNTINEMAVIVADEVNKSLASGTDLNGLSPGLALFSYDPANPAGSMQMNLLSTDELAFSGDGNPGDGQILANLLDISKTDFSITGAGNINLSEAFSLSVGKIAIDSRQAQQNLDSNTALFNQVQASRENLSGVNSDEEAANLMIYANAYEANMKVISTANQMFNSILRAF</sequence>
<dbReference type="InterPro" id="IPR010930">
    <property type="entry name" value="Flg_bb/hook_C_dom"/>
</dbReference>
<feature type="domain" description="Flagellar hook-associated protein FlgK helical" evidence="9">
    <location>
        <begin position="87"/>
        <end position="319"/>
    </location>
</feature>
<feature type="domain" description="Flagellar basal body rod protein N-terminal" evidence="7">
    <location>
        <begin position="5"/>
        <end position="32"/>
    </location>
</feature>
<dbReference type="GO" id="GO:0009424">
    <property type="term" value="C:bacterial-type flagellum hook"/>
    <property type="evidence" value="ECO:0007669"/>
    <property type="project" value="InterPro"/>
</dbReference>
<keyword evidence="10" id="KW-0966">Cell projection</keyword>
<dbReference type="NCBIfam" id="TIGR02492">
    <property type="entry name" value="flgK_ends"/>
    <property type="match status" value="1"/>
</dbReference>
<comment type="similarity">
    <text evidence="3">Belongs to the flagella basal body rod proteins family.</text>
</comment>
<evidence type="ECO:0000256" key="4">
    <source>
        <dbReference type="ARBA" id="ARBA00016244"/>
    </source>
</evidence>
<keyword evidence="6" id="KW-0975">Bacterial flagellum</keyword>
<dbReference type="STRING" id="357804.Ping_3569"/>
<dbReference type="PANTHER" id="PTHR30033">
    <property type="entry name" value="FLAGELLAR HOOK-ASSOCIATED PROTEIN 1"/>
    <property type="match status" value="1"/>
</dbReference>
<dbReference type="EMBL" id="CP000510">
    <property type="protein sequence ID" value="ABM05252.1"/>
    <property type="molecule type" value="Genomic_DNA"/>
</dbReference>
<keyword evidence="11" id="KW-1185">Reference proteome</keyword>
<comment type="subcellular location">
    <subcellularLocation>
        <location evidence="1">Bacterial flagellum</location>
    </subcellularLocation>
    <subcellularLocation>
        <location evidence="2">Secreted</location>
    </subcellularLocation>
</comment>
<evidence type="ECO:0000259" key="9">
    <source>
        <dbReference type="Pfam" id="PF22638"/>
    </source>
</evidence>
<dbReference type="PANTHER" id="PTHR30033:SF1">
    <property type="entry name" value="FLAGELLAR HOOK-ASSOCIATED PROTEIN 1"/>
    <property type="match status" value="1"/>
</dbReference>
<name>A1T0I7_PSYIN</name>
<evidence type="ECO:0000256" key="5">
    <source>
        <dbReference type="ARBA" id="ARBA00022525"/>
    </source>
</evidence>
<proteinExistence type="inferred from homology"/>
<accession>A1T0I7</accession>
<dbReference type="Pfam" id="PF06429">
    <property type="entry name" value="Flg_bbr_C"/>
    <property type="match status" value="1"/>
</dbReference>
<keyword evidence="5" id="KW-0964">Secreted</keyword>
<organism evidence="10 11">
    <name type="scientific">Psychromonas ingrahamii (strain DSM 17664 / CCUG 51855 / 37)</name>
    <dbReference type="NCBI Taxonomy" id="357804"/>
    <lineage>
        <taxon>Bacteria</taxon>
        <taxon>Pseudomonadati</taxon>
        <taxon>Pseudomonadota</taxon>
        <taxon>Gammaproteobacteria</taxon>
        <taxon>Alteromonadales</taxon>
        <taxon>Psychromonadaceae</taxon>
        <taxon>Psychromonas</taxon>
    </lineage>
</organism>
<evidence type="ECO:0000256" key="2">
    <source>
        <dbReference type="ARBA" id="ARBA00004613"/>
    </source>
</evidence>
<dbReference type="InterPro" id="IPR053927">
    <property type="entry name" value="FlgK_helical"/>
</dbReference>
<keyword evidence="10" id="KW-0282">Flagellum</keyword>
<dbReference type="InterPro" id="IPR002371">
    <property type="entry name" value="FlgK"/>
</dbReference>
<dbReference type="GO" id="GO:0005576">
    <property type="term" value="C:extracellular region"/>
    <property type="evidence" value="ECO:0007669"/>
    <property type="project" value="UniProtKB-SubCell"/>
</dbReference>
<feature type="domain" description="Flagellar basal-body/hook protein C-terminal" evidence="8">
    <location>
        <begin position="415"/>
        <end position="452"/>
    </location>
</feature>
<evidence type="ECO:0000313" key="10">
    <source>
        <dbReference type="EMBL" id="ABM05252.1"/>
    </source>
</evidence>
<protein>
    <recommendedName>
        <fullName evidence="4">Flagellar hook-associated protein 1</fullName>
    </recommendedName>
</protein>
<dbReference type="InterPro" id="IPR001444">
    <property type="entry name" value="Flag_bb_rod_N"/>
</dbReference>
<dbReference type="SUPFAM" id="SSF64518">
    <property type="entry name" value="Phase 1 flagellin"/>
    <property type="match status" value="1"/>
</dbReference>
<evidence type="ECO:0000259" key="8">
    <source>
        <dbReference type="Pfam" id="PF06429"/>
    </source>
</evidence>
<evidence type="ECO:0000259" key="7">
    <source>
        <dbReference type="Pfam" id="PF00460"/>
    </source>
</evidence>
<dbReference type="RefSeq" id="WP_011771800.1">
    <property type="nucleotide sequence ID" value="NC_008709.1"/>
</dbReference>
<dbReference type="eggNOG" id="COG1256">
    <property type="taxonomic scope" value="Bacteria"/>
</dbReference>
<evidence type="ECO:0000256" key="6">
    <source>
        <dbReference type="ARBA" id="ARBA00023143"/>
    </source>
</evidence>
<dbReference type="AlphaFoldDB" id="A1T0I7"/>
<dbReference type="Pfam" id="PF22638">
    <property type="entry name" value="FlgK_D1"/>
    <property type="match status" value="1"/>
</dbReference>
<evidence type="ECO:0000256" key="1">
    <source>
        <dbReference type="ARBA" id="ARBA00004365"/>
    </source>
</evidence>
<evidence type="ECO:0000256" key="3">
    <source>
        <dbReference type="ARBA" id="ARBA00009677"/>
    </source>
</evidence>
<dbReference type="Proteomes" id="UP000000639">
    <property type="component" value="Chromosome"/>
</dbReference>
<dbReference type="HOGENOM" id="CLU_012762_2_0_6"/>
<evidence type="ECO:0000313" key="11">
    <source>
        <dbReference type="Proteomes" id="UP000000639"/>
    </source>
</evidence>
<dbReference type="GO" id="GO:0044780">
    <property type="term" value="P:bacterial-type flagellum assembly"/>
    <property type="evidence" value="ECO:0007669"/>
    <property type="project" value="InterPro"/>
</dbReference>
<gene>
    <name evidence="10" type="ordered locus">Ping_3569</name>
</gene>
<reference evidence="10 11" key="1">
    <citation type="submission" date="2007-01" db="EMBL/GenBank/DDBJ databases">
        <title>Complete sequence of Psychromonas ingrahamii 37.</title>
        <authorList>
            <consortium name="US DOE Joint Genome Institute"/>
            <person name="Copeland A."/>
            <person name="Lucas S."/>
            <person name="Lapidus A."/>
            <person name="Barry K."/>
            <person name="Detter J.C."/>
            <person name="Glavina del Rio T."/>
            <person name="Hammon N."/>
            <person name="Israni S."/>
            <person name="Dalin E."/>
            <person name="Tice H."/>
            <person name="Pitluck S."/>
            <person name="Thompson L.S."/>
            <person name="Brettin T."/>
            <person name="Bruce D."/>
            <person name="Han C."/>
            <person name="Tapia R."/>
            <person name="Schmutz J."/>
            <person name="Larimer F."/>
            <person name="Land M."/>
            <person name="Hauser L."/>
            <person name="Kyrpides N."/>
            <person name="Ivanova N."/>
            <person name="Staley J."/>
            <person name="Richardson P."/>
        </authorList>
    </citation>
    <scope>NUCLEOTIDE SEQUENCE [LARGE SCALE GENOMIC DNA]</scope>
    <source>
        <strain evidence="10 11">37</strain>
    </source>
</reference>
<dbReference type="GO" id="GO:0005198">
    <property type="term" value="F:structural molecule activity"/>
    <property type="evidence" value="ECO:0007669"/>
    <property type="project" value="InterPro"/>
</dbReference>
<dbReference type="Pfam" id="PF00460">
    <property type="entry name" value="Flg_bb_rod"/>
    <property type="match status" value="1"/>
</dbReference>